<feature type="domain" description="GFO/IDH/MocA-like oxidoreductase" evidence="5">
    <location>
        <begin position="133"/>
        <end position="248"/>
    </location>
</feature>
<comment type="caution">
    <text evidence="6">The sequence shown here is derived from an EMBL/GenBank/DDBJ whole genome shotgun (WGS) entry which is preliminary data.</text>
</comment>
<name>A0ABX1JQX4_9MICC</name>
<proteinExistence type="inferred from homology"/>
<dbReference type="InterPro" id="IPR050984">
    <property type="entry name" value="Gfo/Idh/MocA_domain"/>
</dbReference>
<dbReference type="SUPFAM" id="SSF55347">
    <property type="entry name" value="Glyceraldehyde-3-phosphate dehydrogenase-like, C-terminal domain"/>
    <property type="match status" value="1"/>
</dbReference>
<keyword evidence="3" id="KW-0520">NAD</keyword>
<accession>A0ABX1JQX4</accession>
<dbReference type="Pfam" id="PF22725">
    <property type="entry name" value="GFO_IDH_MocA_C3"/>
    <property type="match status" value="1"/>
</dbReference>
<evidence type="ECO:0000259" key="4">
    <source>
        <dbReference type="Pfam" id="PF01408"/>
    </source>
</evidence>
<organism evidence="6 7">
    <name type="scientific">Arthrobacter deserti</name>
    <dbReference type="NCBI Taxonomy" id="1742687"/>
    <lineage>
        <taxon>Bacteria</taxon>
        <taxon>Bacillati</taxon>
        <taxon>Actinomycetota</taxon>
        <taxon>Actinomycetes</taxon>
        <taxon>Micrococcales</taxon>
        <taxon>Micrococcaceae</taxon>
        <taxon>Arthrobacter</taxon>
    </lineage>
</organism>
<protein>
    <submittedName>
        <fullName evidence="6">Gfo/Idh/MocA family oxidoreductase</fullName>
    </submittedName>
</protein>
<evidence type="ECO:0000256" key="2">
    <source>
        <dbReference type="ARBA" id="ARBA00023002"/>
    </source>
</evidence>
<keyword evidence="7" id="KW-1185">Reference proteome</keyword>
<evidence type="ECO:0000313" key="7">
    <source>
        <dbReference type="Proteomes" id="UP000523795"/>
    </source>
</evidence>
<evidence type="ECO:0000256" key="1">
    <source>
        <dbReference type="ARBA" id="ARBA00010928"/>
    </source>
</evidence>
<comment type="similarity">
    <text evidence="1">Belongs to the Gfo/Idh/MocA family.</text>
</comment>
<dbReference type="InterPro" id="IPR055170">
    <property type="entry name" value="GFO_IDH_MocA-like_dom"/>
</dbReference>
<dbReference type="InterPro" id="IPR000683">
    <property type="entry name" value="Gfo/Idh/MocA-like_OxRdtase_N"/>
</dbReference>
<evidence type="ECO:0000259" key="5">
    <source>
        <dbReference type="Pfam" id="PF22725"/>
    </source>
</evidence>
<dbReference type="EMBL" id="JAAZSR010000113">
    <property type="protein sequence ID" value="NKX50651.1"/>
    <property type="molecule type" value="Genomic_DNA"/>
</dbReference>
<dbReference type="PANTHER" id="PTHR22604:SF105">
    <property type="entry name" value="TRANS-1,2-DIHYDROBENZENE-1,2-DIOL DEHYDROGENASE"/>
    <property type="match status" value="1"/>
</dbReference>
<keyword evidence="2" id="KW-0560">Oxidoreductase</keyword>
<feature type="domain" description="Gfo/Idh/MocA-like oxidoreductase N-terminal" evidence="4">
    <location>
        <begin position="7"/>
        <end position="120"/>
    </location>
</feature>
<dbReference type="InterPro" id="IPR036291">
    <property type="entry name" value="NAD(P)-bd_dom_sf"/>
</dbReference>
<dbReference type="Pfam" id="PF01408">
    <property type="entry name" value="GFO_IDH_MocA"/>
    <property type="match status" value="1"/>
</dbReference>
<dbReference type="Gene3D" id="3.40.50.720">
    <property type="entry name" value="NAD(P)-binding Rossmann-like Domain"/>
    <property type="match status" value="1"/>
</dbReference>
<gene>
    <name evidence="6" type="ORF">HER39_08740</name>
</gene>
<dbReference type="Gene3D" id="3.30.360.10">
    <property type="entry name" value="Dihydrodipicolinate Reductase, domain 2"/>
    <property type="match status" value="1"/>
</dbReference>
<evidence type="ECO:0000313" key="6">
    <source>
        <dbReference type="EMBL" id="NKX50651.1"/>
    </source>
</evidence>
<sequence length="333" mass="35007">MTNGSIGWGILGTGFIAELFVRDLVMEGPRVAAVGPRSGAAAQTFAGSFGIPAAHSSYGALVADPAVDIVYVASPHPFHAEHALLALRAGKHVLVEKPFTLNAGQAREVVAEARSRGLLVLEAMWTRFLPHMARVREIVAQGRIGQVRTVIADHGQLLPAEAEHRVNNPALGGGALLDLGIYPVSLAVDLLGVPRQVHAISTAAATGVDAQTSLLLQGADGSHAVLQCALDALGPTRASIIGSRGRIEIPGVWYEPSSLEVFDDAGGVVERWDGPVAGRGMQFQAFEAERCPRAGLTASSLLPPDETIRIMEVLDAAREQIGLVYPQEQPAGQ</sequence>
<evidence type="ECO:0000256" key="3">
    <source>
        <dbReference type="ARBA" id="ARBA00023027"/>
    </source>
</evidence>
<dbReference type="SUPFAM" id="SSF51735">
    <property type="entry name" value="NAD(P)-binding Rossmann-fold domains"/>
    <property type="match status" value="1"/>
</dbReference>
<reference evidence="6 7" key="1">
    <citation type="submission" date="2020-04" db="EMBL/GenBank/DDBJ databases">
        <authorList>
            <person name="Liu S."/>
        </authorList>
    </citation>
    <scope>NUCLEOTIDE SEQUENCE [LARGE SCALE GENOMIC DNA]</scope>
    <source>
        <strain evidence="6 7">CGMCC 1.15091</strain>
    </source>
</reference>
<dbReference type="Proteomes" id="UP000523795">
    <property type="component" value="Unassembled WGS sequence"/>
</dbReference>
<dbReference type="PANTHER" id="PTHR22604">
    <property type="entry name" value="OXIDOREDUCTASES"/>
    <property type="match status" value="1"/>
</dbReference>